<feature type="compositionally biased region" description="Pro residues" evidence="1">
    <location>
        <begin position="19"/>
        <end position="29"/>
    </location>
</feature>
<feature type="compositionally biased region" description="Low complexity" evidence="1">
    <location>
        <begin position="1"/>
        <end position="18"/>
    </location>
</feature>
<dbReference type="EMBL" id="LT551602">
    <property type="protein sequence ID" value="SAL97233.1"/>
    <property type="molecule type" value="Genomic_DNA"/>
</dbReference>
<dbReference type="Pfam" id="PF00249">
    <property type="entry name" value="Myb_DNA-binding"/>
    <property type="match status" value="2"/>
</dbReference>
<feature type="compositionally biased region" description="Basic and acidic residues" evidence="1">
    <location>
        <begin position="378"/>
        <end position="391"/>
    </location>
</feature>
<proteinExistence type="predicted"/>
<dbReference type="SUPFAM" id="SSF46689">
    <property type="entry name" value="Homeodomain-like"/>
    <property type="match status" value="3"/>
</dbReference>
<feature type="region of interest" description="Disordered" evidence="1">
    <location>
        <begin position="197"/>
        <end position="337"/>
    </location>
</feature>
<dbReference type="PANTHER" id="PTHR13992:SF39">
    <property type="entry name" value="SMRTER, ISOFORM G"/>
    <property type="match status" value="1"/>
</dbReference>
<feature type="region of interest" description="Disordered" evidence="1">
    <location>
        <begin position="753"/>
        <end position="806"/>
    </location>
</feature>
<dbReference type="GO" id="GO:0006357">
    <property type="term" value="P:regulation of transcription by RNA polymerase II"/>
    <property type="evidence" value="ECO:0007669"/>
    <property type="project" value="TreeGrafter"/>
</dbReference>
<dbReference type="InterPro" id="IPR017884">
    <property type="entry name" value="SANT_dom"/>
</dbReference>
<dbReference type="PROSITE" id="PS50090">
    <property type="entry name" value="MYB_LIKE"/>
    <property type="match status" value="1"/>
</dbReference>
<feature type="compositionally biased region" description="Low complexity" evidence="1">
    <location>
        <begin position="753"/>
        <end position="766"/>
    </location>
</feature>
<dbReference type="OMA" id="WSITEVN"/>
<feature type="region of interest" description="Disordered" evidence="1">
    <location>
        <begin position="1"/>
        <end position="39"/>
    </location>
</feature>
<dbReference type="Gene3D" id="1.10.10.60">
    <property type="entry name" value="Homeodomain-like"/>
    <property type="match status" value="1"/>
</dbReference>
<dbReference type="PROSITE" id="PS51293">
    <property type="entry name" value="SANT"/>
    <property type="match status" value="2"/>
</dbReference>
<reference evidence="4" key="1">
    <citation type="submission" date="2016-04" db="EMBL/GenBank/DDBJ databases">
        <authorList>
            <person name="Evans L.H."/>
            <person name="Alamgir A."/>
            <person name="Owens N."/>
            <person name="Weber N.D."/>
            <person name="Virtaneva K."/>
            <person name="Barbian K."/>
            <person name="Babar A."/>
            <person name="Rosenke K."/>
        </authorList>
    </citation>
    <scope>NUCLEOTIDE SEQUENCE [LARGE SCALE GENOMIC DNA]</scope>
    <source>
        <strain evidence="4">CBS 101.48</strain>
    </source>
</reference>
<feature type="compositionally biased region" description="Polar residues" evidence="1">
    <location>
        <begin position="280"/>
        <end position="293"/>
    </location>
</feature>
<feature type="region of interest" description="Disordered" evidence="1">
    <location>
        <begin position="60"/>
        <end position="166"/>
    </location>
</feature>
<dbReference type="GO" id="GO:0034967">
    <property type="term" value="C:Set3 complex"/>
    <property type="evidence" value="ECO:0007669"/>
    <property type="project" value="TreeGrafter"/>
</dbReference>
<evidence type="ECO:0000259" key="3">
    <source>
        <dbReference type="PROSITE" id="PS51293"/>
    </source>
</evidence>
<dbReference type="Proteomes" id="UP000078561">
    <property type="component" value="Unassembled WGS sequence"/>
</dbReference>
<feature type="compositionally biased region" description="Basic and acidic residues" evidence="1">
    <location>
        <begin position="219"/>
        <end position="232"/>
    </location>
</feature>
<dbReference type="InterPro" id="IPR051571">
    <property type="entry name" value="N-CoR_corepressor"/>
</dbReference>
<evidence type="ECO:0000313" key="5">
    <source>
        <dbReference type="Proteomes" id="UP000078561"/>
    </source>
</evidence>
<name>A0A163J568_ABSGL</name>
<gene>
    <name evidence="4" type="primary">ABSGL_02704.1 scaffold 3684</name>
</gene>
<dbReference type="CDD" id="cd00167">
    <property type="entry name" value="SANT"/>
    <property type="match status" value="3"/>
</dbReference>
<organism evidence="4">
    <name type="scientific">Absidia glauca</name>
    <name type="common">Pin mould</name>
    <dbReference type="NCBI Taxonomy" id="4829"/>
    <lineage>
        <taxon>Eukaryota</taxon>
        <taxon>Fungi</taxon>
        <taxon>Fungi incertae sedis</taxon>
        <taxon>Mucoromycota</taxon>
        <taxon>Mucoromycotina</taxon>
        <taxon>Mucoromycetes</taxon>
        <taxon>Mucorales</taxon>
        <taxon>Cunninghamellaceae</taxon>
        <taxon>Absidia</taxon>
    </lineage>
</organism>
<feature type="compositionally biased region" description="Polar residues" evidence="1">
    <location>
        <begin position="1196"/>
        <end position="1226"/>
    </location>
</feature>
<dbReference type="Gene3D" id="1.20.58.1880">
    <property type="match status" value="2"/>
</dbReference>
<feature type="region of interest" description="Disordered" evidence="1">
    <location>
        <begin position="1168"/>
        <end position="1226"/>
    </location>
</feature>
<feature type="compositionally biased region" description="Basic and acidic residues" evidence="1">
    <location>
        <begin position="149"/>
        <end position="162"/>
    </location>
</feature>
<protein>
    <recommendedName>
        <fullName evidence="6">SANT domain-containing protein</fullName>
    </recommendedName>
</protein>
<feature type="compositionally biased region" description="Basic and acidic residues" evidence="1">
    <location>
        <begin position="322"/>
        <end position="334"/>
    </location>
</feature>
<feature type="compositionally biased region" description="Acidic residues" evidence="1">
    <location>
        <begin position="954"/>
        <end position="963"/>
    </location>
</feature>
<dbReference type="AlphaFoldDB" id="A0A163J568"/>
<dbReference type="STRING" id="4829.A0A163J568"/>
<keyword evidence="5" id="KW-1185">Reference proteome</keyword>
<sequence>MSANDSTSSRCTHSRSPSRSPPYGRPPPRNSSRYDTYNSHRLTATTDDCWDLREQSMPFQDDRYTLPRYPPCHRDMPPPSPSPHLYAPSSLSKELKRPSHSTPMYYESRTPSLSSGNLSDGDLSNNTRPFTEGYDSLHLGSRDRRYRTDRRTSDRRNRDRCDGNPIGLSDYSFIEDSYCPPGSGSYDRDMRGVALSRGSTDWQRSSGRRTREFSLSSLSKEDATDTRMDDASSLKSGHSGAEKEQYLSLDQSGTGDRNAGNSDGMTGYPSQLDDTKGAASVSSPSSNYTHQRVSATPSSTATSPQVKREMSTFKSSSPSLMDDTKENTQPRLDDTTLLEPPVLSQHQIVSRIDEIENDITKYEEMLKQLITRRGRIQPLEEDRPSESKGEDNNDNDNTDEDSIKTSALLQQSILQELSVDSQPLTAATICRQPQLVMDQIRSHGNTLSVDPSLHDQIISTNQRLARANSRMDIEWTSLYDRLEDYPCYKSNLVAFDKLKVSICSHLADKKKRLKLKEDHLKRKYKKAYLQWAIKNKALDRMRDQECQEPPAGQNRGLKVRRCRGADDDGGDGGGDDGKIDAYTDGIIFTANNHDALRFGGGWTSDPAHSDPELKLVIDPLDSTKMRNPEMRAKKTTATIPPMILDSKERQTRTFDDCSKLIKDPLAYYHTGAETDDVWNQQEMTVFMESYLQHPKQFGKVAAAVGTKTTSQCVLFYYRIKVKVNFKALVRKRRRGGGIKKRDQLAAAIKRATTTMTTHTRGTATATPKKNKGSSLMADIGKAQVSQRAVKETNGKTREQRELEEDNAYWEGVAERRKAKRSVTATTITATQGSDDSGDSSYLKRRVGKRTTRAARRSASVIPDDSTPTSSMDDPTSSPAISIHQDAIVAGTDQHTLNFTTAKWTDQDKVAAVNAFQLLGRDFVKVSEKVGSKTDDQCRNFYFNHKRKYGSNAFGEEENGDDGEGTTPDSHLVSYGSPGLNPAEPAHIGLLQFDTATHGGDTIDKMDSVLFPGRRRARTTSGVITKEKRHGLGSTLTTTWKRIPTASEIKRGSNSSYWSVSERGDFMHLLELYGRDWTKIASILTTKSATQVRNFYHSNEEKFGLDKIAYRHEPVSPTAPCNITTFALDTLPPTAPPIDTTGHYQPYSSRPGHYDPVRNHSPPFRNTIHHLIDPPSYHPRLGPPGRDILNPSPSSPTVTRVSDLLNSNDDEPNSANNQNEWESWFGS</sequence>
<feature type="region of interest" description="Disordered" evidence="1">
    <location>
        <begin position="545"/>
        <end position="576"/>
    </location>
</feature>
<feature type="domain" description="SANT" evidence="3">
    <location>
        <begin position="902"/>
        <end position="949"/>
    </location>
</feature>
<dbReference type="PANTHER" id="PTHR13992">
    <property type="entry name" value="NUCLEAR RECEPTOR CO-REPRESSOR RELATED NCOR"/>
    <property type="match status" value="1"/>
</dbReference>
<feature type="compositionally biased region" description="Low complexity" evidence="1">
    <location>
        <begin position="83"/>
        <end position="92"/>
    </location>
</feature>
<feature type="compositionally biased region" description="Low complexity" evidence="1">
    <location>
        <begin position="856"/>
        <end position="877"/>
    </location>
</feature>
<dbReference type="OrthoDB" id="10258692at2759"/>
<feature type="region of interest" description="Disordered" evidence="1">
    <location>
        <begin position="819"/>
        <end position="877"/>
    </location>
</feature>
<dbReference type="InterPro" id="IPR009057">
    <property type="entry name" value="Homeodomain-like_sf"/>
</dbReference>
<feature type="region of interest" description="Disordered" evidence="1">
    <location>
        <begin position="951"/>
        <end position="977"/>
    </location>
</feature>
<accession>A0A163J568</accession>
<feature type="compositionally biased region" description="Low complexity" evidence="1">
    <location>
        <begin position="294"/>
        <end position="304"/>
    </location>
</feature>
<dbReference type="InParanoid" id="A0A163J568"/>
<feature type="compositionally biased region" description="Low complexity" evidence="1">
    <location>
        <begin position="112"/>
        <end position="126"/>
    </location>
</feature>
<feature type="compositionally biased region" description="Basic residues" evidence="1">
    <location>
        <begin position="842"/>
        <end position="855"/>
    </location>
</feature>
<feature type="compositionally biased region" description="Basic and acidic residues" evidence="1">
    <location>
        <begin position="788"/>
        <end position="800"/>
    </location>
</feature>
<feature type="domain" description="SANT" evidence="3">
    <location>
        <begin position="673"/>
        <end position="724"/>
    </location>
</feature>
<evidence type="ECO:0000256" key="1">
    <source>
        <dbReference type="SAM" id="MobiDB-lite"/>
    </source>
</evidence>
<evidence type="ECO:0000259" key="2">
    <source>
        <dbReference type="PROSITE" id="PS50090"/>
    </source>
</evidence>
<evidence type="ECO:0000313" key="4">
    <source>
        <dbReference type="EMBL" id="SAL97233.1"/>
    </source>
</evidence>
<feature type="region of interest" description="Disordered" evidence="1">
    <location>
        <begin position="375"/>
        <end position="401"/>
    </location>
</feature>
<evidence type="ECO:0008006" key="6">
    <source>
        <dbReference type="Google" id="ProtNLM"/>
    </source>
</evidence>
<dbReference type="SMART" id="SM00717">
    <property type="entry name" value="SANT"/>
    <property type="match status" value="3"/>
</dbReference>
<feature type="compositionally biased region" description="Polar residues" evidence="1">
    <location>
        <begin position="248"/>
        <end position="264"/>
    </location>
</feature>
<feature type="compositionally biased region" description="Polar residues" evidence="1">
    <location>
        <begin position="822"/>
        <end position="834"/>
    </location>
</feature>
<feature type="domain" description="Myb-like" evidence="2">
    <location>
        <begin position="1049"/>
        <end position="1099"/>
    </location>
</feature>
<dbReference type="InterPro" id="IPR001005">
    <property type="entry name" value="SANT/Myb"/>
</dbReference>